<evidence type="ECO:0000313" key="2">
    <source>
        <dbReference type="EMBL" id="OSD01323.1"/>
    </source>
</evidence>
<evidence type="ECO:0000259" key="1">
    <source>
        <dbReference type="PROSITE" id="PS50181"/>
    </source>
</evidence>
<reference evidence="2 3" key="1">
    <citation type="journal article" date="2015" name="Biotechnol. Biofuels">
        <title>Enhanced degradation of softwood versus hardwood by the white-rot fungus Pycnoporus coccineus.</title>
        <authorList>
            <person name="Couturier M."/>
            <person name="Navarro D."/>
            <person name="Chevret D."/>
            <person name="Henrissat B."/>
            <person name="Piumi F."/>
            <person name="Ruiz-Duenas F.J."/>
            <person name="Martinez A.T."/>
            <person name="Grigoriev I.V."/>
            <person name="Riley R."/>
            <person name="Lipzen A."/>
            <person name="Berrin J.G."/>
            <person name="Master E.R."/>
            <person name="Rosso M.N."/>
        </authorList>
    </citation>
    <scope>NUCLEOTIDE SEQUENCE [LARGE SCALE GENOMIC DNA]</scope>
    <source>
        <strain evidence="2 3">BRFM310</strain>
    </source>
</reference>
<gene>
    <name evidence="2" type="ORF">PYCCODRAFT_1436557</name>
</gene>
<dbReference type="AlphaFoldDB" id="A0A1Y2IL23"/>
<dbReference type="STRING" id="1353009.A0A1Y2IL23"/>
<dbReference type="InterPro" id="IPR036047">
    <property type="entry name" value="F-box-like_dom_sf"/>
</dbReference>
<accession>A0A1Y2IL23</accession>
<protein>
    <recommendedName>
        <fullName evidence="1">F-box domain-containing protein</fullName>
    </recommendedName>
</protein>
<evidence type="ECO:0000313" key="3">
    <source>
        <dbReference type="Proteomes" id="UP000193067"/>
    </source>
</evidence>
<dbReference type="CDD" id="cd09917">
    <property type="entry name" value="F-box_SF"/>
    <property type="match status" value="1"/>
</dbReference>
<dbReference type="SUPFAM" id="SSF81383">
    <property type="entry name" value="F-box domain"/>
    <property type="match status" value="1"/>
</dbReference>
<organism evidence="2 3">
    <name type="scientific">Trametes coccinea (strain BRFM310)</name>
    <name type="common">Pycnoporus coccineus</name>
    <dbReference type="NCBI Taxonomy" id="1353009"/>
    <lineage>
        <taxon>Eukaryota</taxon>
        <taxon>Fungi</taxon>
        <taxon>Dikarya</taxon>
        <taxon>Basidiomycota</taxon>
        <taxon>Agaricomycotina</taxon>
        <taxon>Agaricomycetes</taxon>
        <taxon>Polyporales</taxon>
        <taxon>Polyporaceae</taxon>
        <taxon>Trametes</taxon>
    </lineage>
</organism>
<sequence>MAGFRFLELPDELQLRILSKLDARSILACRQVDPGLAQAIDEAVEMQYRLELQFAGMIDGPPGTISVRDRLDALRAYRAAWNASRHPVHTLLVDSDILGPHLRGISHFEQTTGRLRLHRPAGTFCGLTEYDAVFDELSERIAADWPYDRFAINYSEDFIAYISNSDSDPSGVYVHFASLSQNYQPHPLANRPIIQTCSPLEDVGCWSVLGCSGDLVSWHLCRWGALPSEMMVVNWKTGTIVWHMHSTSDQQFLTLQILTSTHLVVIDDSDKFSLRIYAFDPSASDNAPLATDSDCIYALALPTRSHRVDDHWLRVAFEPQPQFANDHPLFSHDPNLSLLALTIMLGLSDTDFPSGLAHDGDCFLLLIPLETLLRFDTADTELLRGRIIPWEDWGPKGTKMLQIWEHVTQDVSVFGSRVALPNWREIVEGKLQCLVTVYEVHKLANEVMPTSSDAADATRGQRADHERDARAAASKLVVTDDDWITDSLAWKDPIHTTYPFRKTFRTITPSDVPYGEYQQTAVHPTADGLLYLIQKRRTT</sequence>
<dbReference type="Pfam" id="PF00646">
    <property type="entry name" value="F-box"/>
    <property type="match status" value="1"/>
</dbReference>
<dbReference type="InterPro" id="IPR001810">
    <property type="entry name" value="F-box_dom"/>
</dbReference>
<proteinExistence type="predicted"/>
<name>A0A1Y2IL23_TRAC3</name>
<dbReference type="PROSITE" id="PS50181">
    <property type="entry name" value="FBOX"/>
    <property type="match status" value="1"/>
</dbReference>
<keyword evidence="3" id="KW-1185">Reference proteome</keyword>
<dbReference type="OrthoDB" id="2747824at2759"/>
<dbReference type="EMBL" id="KZ084112">
    <property type="protein sequence ID" value="OSD01323.1"/>
    <property type="molecule type" value="Genomic_DNA"/>
</dbReference>
<dbReference type="Gene3D" id="1.20.1280.50">
    <property type="match status" value="1"/>
</dbReference>
<feature type="domain" description="F-box" evidence="1">
    <location>
        <begin position="3"/>
        <end position="51"/>
    </location>
</feature>
<dbReference type="Proteomes" id="UP000193067">
    <property type="component" value="Unassembled WGS sequence"/>
</dbReference>